<feature type="transmembrane region" description="Helical" evidence="1">
    <location>
        <begin position="121"/>
        <end position="147"/>
    </location>
</feature>
<dbReference type="PANTHER" id="PTHR11328:SF24">
    <property type="entry name" value="MAJOR FACILITATOR SUPERFAMILY (MFS) PROFILE DOMAIN-CONTAINING PROTEIN"/>
    <property type="match status" value="1"/>
</dbReference>
<evidence type="ECO:0000256" key="1">
    <source>
        <dbReference type="SAM" id="Phobius"/>
    </source>
</evidence>
<dbReference type="InterPro" id="IPR036259">
    <property type="entry name" value="MFS_trans_sf"/>
</dbReference>
<reference evidence="2" key="1">
    <citation type="submission" date="2023-09" db="EMBL/GenBank/DDBJ databases">
        <authorList>
            <person name="Zeng C."/>
        </authorList>
    </citation>
    <scope>NUCLEOTIDE SEQUENCE</scope>
    <source>
        <strain evidence="2">ZCY20-5</strain>
    </source>
</reference>
<dbReference type="GO" id="GO:0005886">
    <property type="term" value="C:plasma membrane"/>
    <property type="evidence" value="ECO:0007669"/>
    <property type="project" value="TreeGrafter"/>
</dbReference>
<dbReference type="Pfam" id="PF13347">
    <property type="entry name" value="MFS_2"/>
    <property type="match status" value="1"/>
</dbReference>
<dbReference type="RefSeq" id="WP_275845752.1">
    <property type="nucleotide sequence ID" value="NZ_CP135996.1"/>
</dbReference>
<keyword evidence="1" id="KW-0812">Transmembrane</keyword>
<feature type="transmembrane region" description="Helical" evidence="1">
    <location>
        <begin position="159"/>
        <end position="179"/>
    </location>
</feature>
<feature type="transmembrane region" description="Helical" evidence="1">
    <location>
        <begin position="296"/>
        <end position="318"/>
    </location>
</feature>
<dbReference type="AlphaFoldDB" id="A0AA97D8Y7"/>
<gene>
    <name evidence="2" type="ORF">PXC00_02340</name>
</gene>
<keyword evidence="1" id="KW-1133">Transmembrane helix</keyword>
<feature type="transmembrane region" description="Helical" evidence="1">
    <location>
        <begin position="211"/>
        <end position="234"/>
    </location>
</feature>
<feature type="transmembrane region" description="Helical" evidence="1">
    <location>
        <begin position="186"/>
        <end position="205"/>
    </location>
</feature>
<dbReference type="Proteomes" id="UP001300604">
    <property type="component" value="Chromosome"/>
</dbReference>
<sequence>MVSSIFYTGINVPYASLNGLMTTNQYERGLLGNFRMLLATAGTMTVNTVVLKMVTGLGNGNQYDPAGWTKTYVILSLITIGLNFFTFFFCKERVVENTTQDGSAQKISFGKSVKGLFKNKYWVLMVIVLFSMYFMMSCFFGSAAYFAQYNMNDMNTYAPISNALSLAQIITMFVTPFLMKKVSKRYTMLFGMVVSVVGFVGTAMVGSSLTAQVVCSVIKGIGFGCGAATMFGLLQDAITYGQWLNGFGTTGMGNAASSFCTKVGSGIGTAALGWILSAGGFEASAKVQSAQALSAINVAFTVVPVILVIVVVVCMIFFDLDKFYAKIIDDLENGRHKGDSSAAQTLKN</sequence>
<dbReference type="GO" id="GO:0015293">
    <property type="term" value="F:symporter activity"/>
    <property type="evidence" value="ECO:0007669"/>
    <property type="project" value="InterPro"/>
</dbReference>
<feature type="transmembrane region" description="Helical" evidence="1">
    <location>
        <begin position="30"/>
        <end position="51"/>
    </location>
</feature>
<dbReference type="PANTHER" id="PTHR11328">
    <property type="entry name" value="MAJOR FACILITATOR SUPERFAMILY DOMAIN-CONTAINING PROTEIN"/>
    <property type="match status" value="1"/>
</dbReference>
<evidence type="ECO:0000313" key="3">
    <source>
        <dbReference type="Proteomes" id="UP001300604"/>
    </source>
</evidence>
<dbReference type="KEGG" id="carl:PXC00_02340"/>
<feature type="transmembrane region" description="Helical" evidence="1">
    <location>
        <begin position="255"/>
        <end position="276"/>
    </location>
</feature>
<keyword evidence="1" id="KW-0472">Membrane</keyword>
<evidence type="ECO:0000313" key="2">
    <source>
        <dbReference type="EMBL" id="WOC32735.1"/>
    </source>
</evidence>
<accession>A0AA97D8Y7</accession>
<reference evidence="2" key="2">
    <citation type="submission" date="2024-06" db="EMBL/GenBank/DDBJ databases">
        <title>Caproicibacterium argilliputei sp. nov, a novel caproic acid producing anaerobic bacterium isolated from pit mud.</title>
        <authorList>
            <person name="Xia S."/>
        </authorList>
    </citation>
    <scope>NUCLEOTIDE SEQUENCE</scope>
    <source>
        <strain evidence="2">ZCY20-5</strain>
    </source>
</reference>
<proteinExistence type="predicted"/>
<protein>
    <submittedName>
        <fullName evidence="2">MFS transporter</fullName>
    </submittedName>
</protein>
<dbReference type="SUPFAM" id="SSF103473">
    <property type="entry name" value="MFS general substrate transporter"/>
    <property type="match status" value="1"/>
</dbReference>
<dbReference type="InterPro" id="IPR039672">
    <property type="entry name" value="MFS_2"/>
</dbReference>
<name>A0AA97D8Y7_9FIRM</name>
<dbReference type="Gene3D" id="1.20.1250.20">
    <property type="entry name" value="MFS general substrate transporter like domains"/>
    <property type="match status" value="1"/>
</dbReference>
<feature type="transmembrane region" description="Helical" evidence="1">
    <location>
        <begin position="71"/>
        <end position="90"/>
    </location>
</feature>
<dbReference type="GO" id="GO:0008643">
    <property type="term" value="P:carbohydrate transport"/>
    <property type="evidence" value="ECO:0007669"/>
    <property type="project" value="InterPro"/>
</dbReference>
<organism evidence="2 3">
    <name type="scientific">Caproicibacterium argilliputei</name>
    <dbReference type="NCBI Taxonomy" id="3030016"/>
    <lineage>
        <taxon>Bacteria</taxon>
        <taxon>Bacillati</taxon>
        <taxon>Bacillota</taxon>
        <taxon>Clostridia</taxon>
        <taxon>Eubacteriales</taxon>
        <taxon>Oscillospiraceae</taxon>
        <taxon>Caproicibacterium</taxon>
    </lineage>
</organism>
<keyword evidence="3" id="KW-1185">Reference proteome</keyword>
<dbReference type="EMBL" id="CP135996">
    <property type="protein sequence ID" value="WOC32735.1"/>
    <property type="molecule type" value="Genomic_DNA"/>
</dbReference>